<evidence type="ECO:0000256" key="1">
    <source>
        <dbReference type="ARBA" id="ARBA00022723"/>
    </source>
</evidence>
<dbReference type="OrthoDB" id="5231159at2759"/>
<evidence type="ECO:0000259" key="5">
    <source>
        <dbReference type="PROSITE" id="PS50865"/>
    </source>
</evidence>
<evidence type="ECO:0000313" key="7">
    <source>
        <dbReference type="Proteomes" id="UP000054270"/>
    </source>
</evidence>
<dbReference type="Proteomes" id="UP000054270">
    <property type="component" value="Unassembled WGS sequence"/>
</dbReference>
<keyword evidence="2 4" id="KW-0863">Zinc-finger</keyword>
<dbReference type="SUPFAM" id="SSF144232">
    <property type="entry name" value="HIT/MYND zinc finger-like"/>
    <property type="match status" value="1"/>
</dbReference>
<dbReference type="PROSITE" id="PS01360">
    <property type="entry name" value="ZF_MYND_1"/>
    <property type="match status" value="1"/>
</dbReference>
<keyword evidence="3" id="KW-0862">Zinc</keyword>
<dbReference type="PROSITE" id="PS50865">
    <property type="entry name" value="ZF_MYND_2"/>
    <property type="match status" value="1"/>
</dbReference>
<dbReference type="GO" id="GO:0008270">
    <property type="term" value="F:zinc ion binding"/>
    <property type="evidence" value="ECO:0007669"/>
    <property type="project" value="UniProtKB-KW"/>
</dbReference>
<dbReference type="InterPro" id="IPR058518">
    <property type="entry name" value="DUF8205"/>
</dbReference>
<dbReference type="Pfam" id="PF01753">
    <property type="entry name" value="zf-MYND"/>
    <property type="match status" value="1"/>
</dbReference>
<name>A0A0D2LG65_HYPSF</name>
<keyword evidence="7" id="KW-1185">Reference proteome</keyword>
<dbReference type="Gene3D" id="6.10.140.2220">
    <property type="match status" value="1"/>
</dbReference>
<sequence>MSYEIIESTTVGNTSYTTYVTADTEEILAAANKKAIVTKTFKDYRNAQPAVCSFCSKSQMDKLVCSKCKVAAYCSKECQKKEWPSHKLVCQDSKAAAKLKLVTALTTNLHIEWTLMYTFVLAFGLQDRMILDRPLIARCELAVDAVDISIISRLTSGEQTPEDYPDGVEGMLQVKHFAQLEAAVAIDAGRRKIWEHARRRNHIIQRGPIGKNATGLIDYHMEGTDQVITIPLNIHDGAITVSRTMAEGVEIEDLNSGRRVRVPFFMRWSIANINVLIHDDKKNKLRLRTHMPKEALYKYVGDNINQQHLNMLPKTVDTIKDGKVVDRRPEFCGMNM</sequence>
<dbReference type="Pfam" id="PF26632">
    <property type="entry name" value="DUF8205"/>
    <property type="match status" value="1"/>
</dbReference>
<evidence type="ECO:0000313" key="6">
    <source>
        <dbReference type="EMBL" id="KJA26602.1"/>
    </source>
</evidence>
<feature type="domain" description="MYND-type" evidence="5">
    <location>
        <begin position="52"/>
        <end position="90"/>
    </location>
</feature>
<protein>
    <recommendedName>
        <fullName evidence="5">MYND-type domain-containing protein</fullName>
    </recommendedName>
</protein>
<evidence type="ECO:0000256" key="2">
    <source>
        <dbReference type="ARBA" id="ARBA00022771"/>
    </source>
</evidence>
<dbReference type="InterPro" id="IPR002893">
    <property type="entry name" value="Znf_MYND"/>
</dbReference>
<evidence type="ECO:0000256" key="3">
    <source>
        <dbReference type="ARBA" id="ARBA00022833"/>
    </source>
</evidence>
<reference evidence="7" key="1">
    <citation type="submission" date="2014-04" db="EMBL/GenBank/DDBJ databases">
        <title>Evolutionary Origins and Diversification of the Mycorrhizal Mutualists.</title>
        <authorList>
            <consortium name="DOE Joint Genome Institute"/>
            <consortium name="Mycorrhizal Genomics Consortium"/>
            <person name="Kohler A."/>
            <person name="Kuo A."/>
            <person name="Nagy L.G."/>
            <person name="Floudas D."/>
            <person name="Copeland A."/>
            <person name="Barry K.W."/>
            <person name="Cichocki N."/>
            <person name="Veneault-Fourrey C."/>
            <person name="LaButti K."/>
            <person name="Lindquist E.A."/>
            <person name="Lipzen A."/>
            <person name="Lundell T."/>
            <person name="Morin E."/>
            <person name="Murat C."/>
            <person name="Riley R."/>
            <person name="Ohm R."/>
            <person name="Sun H."/>
            <person name="Tunlid A."/>
            <person name="Henrissat B."/>
            <person name="Grigoriev I.V."/>
            <person name="Hibbett D.S."/>
            <person name="Martin F."/>
        </authorList>
    </citation>
    <scope>NUCLEOTIDE SEQUENCE [LARGE SCALE GENOMIC DNA]</scope>
    <source>
        <strain evidence="7">FD-334 SS-4</strain>
    </source>
</reference>
<dbReference type="AlphaFoldDB" id="A0A0D2LG65"/>
<accession>A0A0D2LG65</accession>
<gene>
    <name evidence="6" type="ORF">HYPSUDRAFT_36315</name>
</gene>
<evidence type="ECO:0000256" key="4">
    <source>
        <dbReference type="PROSITE-ProRule" id="PRU00134"/>
    </source>
</evidence>
<organism evidence="6 7">
    <name type="scientific">Hypholoma sublateritium (strain FD-334 SS-4)</name>
    <dbReference type="NCBI Taxonomy" id="945553"/>
    <lineage>
        <taxon>Eukaryota</taxon>
        <taxon>Fungi</taxon>
        <taxon>Dikarya</taxon>
        <taxon>Basidiomycota</taxon>
        <taxon>Agaricomycotina</taxon>
        <taxon>Agaricomycetes</taxon>
        <taxon>Agaricomycetidae</taxon>
        <taxon>Agaricales</taxon>
        <taxon>Agaricineae</taxon>
        <taxon>Strophariaceae</taxon>
        <taxon>Hypholoma</taxon>
    </lineage>
</organism>
<dbReference type="EMBL" id="KN817527">
    <property type="protein sequence ID" value="KJA26602.1"/>
    <property type="molecule type" value="Genomic_DNA"/>
</dbReference>
<proteinExistence type="predicted"/>
<dbReference type="STRING" id="945553.A0A0D2LG65"/>
<keyword evidence="1" id="KW-0479">Metal-binding</keyword>